<organism evidence="1">
    <name type="scientific">marine sediment metagenome</name>
    <dbReference type="NCBI Taxonomy" id="412755"/>
    <lineage>
        <taxon>unclassified sequences</taxon>
        <taxon>metagenomes</taxon>
        <taxon>ecological metagenomes</taxon>
    </lineage>
</organism>
<evidence type="ECO:0000313" key="1">
    <source>
        <dbReference type="EMBL" id="KKN65418.1"/>
    </source>
</evidence>
<comment type="caution">
    <text evidence="1">The sequence shown here is derived from an EMBL/GenBank/DDBJ whole genome shotgun (WGS) entry which is preliminary data.</text>
</comment>
<protein>
    <submittedName>
        <fullName evidence="1">Uncharacterized protein</fullName>
    </submittedName>
</protein>
<proteinExistence type="predicted"/>
<dbReference type="AlphaFoldDB" id="A0A0F9VHY6"/>
<dbReference type="EMBL" id="LAZR01000524">
    <property type="protein sequence ID" value="KKN65418.1"/>
    <property type="molecule type" value="Genomic_DNA"/>
</dbReference>
<sequence>MAVLLGLREVRGIYQRQRGKNAIPVVQVGGTKRVYADVVVETLEKATPNKYRGDGTILSLYRDMLRRKQKEKEDR</sequence>
<accession>A0A0F9VHY6</accession>
<reference evidence="1" key="1">
    <citation type="journal article" date="2015" name="Nature">
        <title>Complex archaea that bridge the gap between prokaryotes and eukaryotes.</title>
        <authorList>
            <person name="Spang A."/>
            <person name="Saw J.H."/>
            <person name="Jorgensen S.L."/>
            <person name="Zaremba-Niedzwiedzka K."/>
            <person name="Martijn J."/>
            <person name="Lind A.E."/>
            <person name="van Eijk R."/>
            <person name="Schleper C."/>
            <person name="Guy L."/>
            <person name="Ettema T.J."/>
        </authorList>
    </citation>
    <scope>NUCLEOTIDE SEQUENCE</scope>
</reference>
<gene>
    <name evidence="1" type="ORF">LCGC14_0481380</name>
</gene>
<name>A0A0F9VHY6_9ZZZZ</name>